<dbReference type="InterPro" id="IPR036942">
    <property type="entry name" value="Beta-barrel_TonB_sf"/>
</dbReference>
<dbReference type="InterPro" id="IPR037066">
    <property type="entry name" value="Plug_dom_sf"/>
</dbReference>
<dbReference type="InterPro" id="IPR012910">
    <property type="entry name" value="Plug_dom"/>
</dbReference>
<dbReference type="InterPro" id="IPR008969">
    <property type="entry name" value="CarboxyPept-like_regulatory"/>
</dbReference>
<dbReference type="NCBIfam" id="TIGR04056">
    <property type="entry name" value="OMP_RagA_SusC"/>
    <property type="match status" value="1"/>
</dbReference>
<evidence type="ECO:0000256" key="4">
    <source>
        <dbReference type="ARBA" id="ARBA00022496"/>
    </source>
</evidence>
<evidence type="ECO:0000256" key="8">
    <source>
        <dbReference type="ARBA" id="ARBA00023136"/>
    </source>
</evidence>
<proteinExistence type="inferred from homology"/>
<comment type="caution">
    <text evidence="13">The sequence shown here is derived from an EMBL/GenBank/DDBJ whole genome shotgun (WGS) entry which is preliminary data.</text>
</comment>
<keyword evidence="2 10" id="KW-0813">Transport</keyword>
<comment type="subcellular location">
    <subcellularLocation>
        <location evidence="1 10">Cell outer membrane</location>
        <topology evidence="1 10">Multi-pass membrane protein</topology>
    </subcellularLocation>
</comment>
<evidence type="ECO:0000256" key="5">
    <source>
        <dbReference type="ARBA" id="ARBA00022692"/>
    </source>
</evidence>
<dbReference type="InterPro" id="IPR011662">
    <property type="entry name" value="Secretin/TonB_short_N"/>
</dbReference>
<evidence type="ECO:0000256" key="2">
    <source>
        <dbReference type="ARBA" id="ARBA00022448"/>
    </source>
</evidence>
<dbReference type="Pfam" id="PF13715">
    <property type="entry name" value="CarbopepD_reg_2"/>
    <property type="match status" value="1"/>
</dbReference>
<dbReference type="InterPro" id="IPR000531">
    <property type="entry name" value="Beta-barrel_TonB"/>
</dbReference>
<protein>
    <submittedName>
        <fullName evidence="13">TonB-linked SusC/RagA family outer membrane protein</fullName>
    </submittedName>
</protein>
<evidence type="ECO:0000313" key="13">
    <source>
        <dbReference type="EMBL" id="TWI88579.1"/>
    </source>
</evidence>
<name>A0A562T4X1_CHIJA</name>
<evidence type="ECO:0000256" key="9">
    <source>
        <dbReference type="ARBA" id="ARBA00023237"/>
    </source>
</evidence>
<sequence>MKITCIKLPLEGAFKKILLMKLTTALLLLTTLQVTAYEGNSQDRVSVDFHNTKLTSALKEVERKTHYRFVFSNLVLNDQVKVTLDAKDMPVMDLLSRLLAGTDLVFDQMENKLVVIKKDERPLGLITVTGLVTDSKGFPLPGVTVASGPGSGTVTNEAGEYTVRVDEKGTLTFSYVGYTAQAIPVNGQTTINVTMLESADTELNEVVVVGYGSINKRDLTGAVTNLGQRDLIAGTVSPLLAIQGKVPGLTVQSTNGTDPNAGVSLQLRGVNSINAAQGPLVVIDGIPGGNINTVVKEDIESISVLRDASAAAIYGTRASGGVILITTKKAKAGAIRASFTSELFLESVRRRPESLSAEEFVAHDMGTDFGHKTDWYKEVTNQSPFSQRYVLNVNGGTENAQIYASFTARDAVGMAIESKRKERGGRINTYFRFFDGAAELTSNISYMQADADFSDNGIFNMALVMNPTETPYDPNDVTGYNIPVGGYDYFNPLAEVKLRKDQGQFKYLLASSTLKINITKDLYASGMVALKNDTEHKNFYRSAQHRISRNDNIDGYASQSYSRWNDRTLELTLNYNKSIGYHQVNAVGGYTYQDFNGQGFDANNSNFPVDGIEENDMNTGTWLADGRAGLGSWKSPTVKLIAFFGRVNYSFRDRYIVTASLRHEGSSKFAPGNRWGDFPGLSAAWRLSEEPFLKGSPIVSNLKIRGGYGATGNEGFNANVATRMYGPDTWWLVNGEWLRTYGVLHNQNPNIRWEVKKEFNAGLDFALFDNRLSGRIDVYKRRVDDMIYDVSVSQPPAIHDKTTVNVGNMENRGYEVELNWNAVKTADWDYTTGIVASANRSTLTTLNGGQTFSDRKSFPAPGNPGTAVRLYPGEDIGRFFLWRFAGFTEEGNWMLYDKTGKPFDVTEQAKRNEDKAFVGNAIPTLILSWNHSLRWKNFDAGVYMRSWIGHDVFNMINMYYSLPNVRGQNVLRDAFDKHQHITGEKELTDYWLEKGTFLKLDALSLGYTFRPQMVKPLKGLRLYATARNLFVLTNYSGLDPEVNINGLEPGFEERDVYPKTRTFMFGLQASF</sequence>
<dbReference type="NCBIfam" id="TIGR04057">
    <property type="entry name" value="SusC_RagA_signa"/>
    <property type="match status" value="1"/>
</dbReference>
<dbReference type="InterPro" id="IPR023997">
    <property type="entry name" value="TonB-dep_OMP_SusC/RagA_CS"/>
</dbReference>
<evidence type="ECO:0000256" key="3">
    <source>
        <dbReference type="ARBA" id="ARBA00022452"/>
    </source>
</evidence>
<dbReference type="AlphaFoldDB" id="A0A562T4X1"/>
<dbReference type="SMART" id="SM00965">
    <property type="entry name" value="STN"/>
    <property type="match status" value="1"/>
</dbReference>
<dbReference type="GO" id="GO:0009279">
    <property type="term" value="C:cell outer membrane"/>
    <property type="evidence" value="ECO:0007669"/>
    <property type="project" value="UniProtKB-SubCell"/>
</dbReference>
<dbReference type="Gene3D" id="2.40.170.20">
    <property type="entry name" value="TonB-dependent receptor, beta-barrel domain"/>
    <property type="match status" value="1"/>
</dbReference>
<keyword evidence="4" id="KW-0406">Ion transport</keyword>
<evidence type="ECO:0000256" key="11">
    <source>
        <dbReference type="RuleBase" id="RU003357"/>
    </source>
</evidence>
<dbReference type="InterPro" id="IPR039426">
    <property type="entry name" value="TonB-dep_rcpt-like"/>
</dbReference>
<feature type="domain" description="Secretin/TonB short N-terminal" evidence="12">
    <location>
        <begin position="67"/>
        <end position="118"/>
    </location>
</feature>
<dbReference type="SUPFAM" id="SSF49464">
    <property type="entry name" value="Carboxypeptidase regulatory domain-like"/>
    <property type="match status" value="1"/>
</dbReference>
<keyword evidence="8 10" id="KW-0472">Membrane</keyword>
<dbReference type="PROSITE" id="PS52016">
    <property type="entry name" value="TONB_DEPENDENT_REC_3"/>
    <property type="match status" value="1"/>
</dbReference>
<dbReference type="Gene3D" id="2.60.40.1120">
    <property type="entry name" value="Carboxypeptidase-like, regulatory domain"/>
    <property type="match status" value="1"/>
</dbReference>
<dbReference type="Gene3D" id="3.55.50.30">
    <property type="match status" value="1"/>
</dbReference>
<dbReference type="Pfam" id="PF00593">
    <property type="entry name" value="TonB_dep_Rec_b-barrel"/>
    <property type="match status" value="1"/>
</dbReference>
<dbReference type="Proteomes" id="UP000316778">
    <property type="component" value="Unassembled WGS sequence"/>
</dbReference>
<dbReference type="SUPFAM" id="SSF56935">
    <property type="entry name" value="Porins"/>
    <property type="match status" value="1"/>
</dbReference>
<comment type="similarity">
    <text evidence="10 11">Belongs to the TonB-dependent receptor family.</text>
</comment>
<dbReference type="Pfam" id="PF07715">
    <property type="entry name" value="Plug"/>
    <property type="match status" value="1"/>
</dbReference>
<organism evidence="13 14">
    <name type="scientific">Chitinophaga japonensis</name>
    <name type="common">Flexibacter japonensis</name>
    <dbReference type="NCBI Taxonomy" id="104662"/>
    <lineage>
        <taxon>Bacteria</taxon>
        <taxon>Pseudomonadati</taxon>
        <taxon>Bacteroidota</taxon>
        <taxon>Chitinophagia</taxon>
        <taxon>Chitinophagales</taxon>
        <taxon>Chitinophagaceae</taxon>
        <taxon>Chitinophaga</taxon>
    </lineage>
</organism>
<keyword evidence="7 11" id="KW-0798">TonB box</keyword>
<evidence type="ECO:0000259" key="12">
    <source>
        <dbReference type="SMART" id="SM00965"/>
    </source>
</evidence>
<dbReference type="EMBL" id="VLLG01000003">
    <property type="protein sequence ID" value="TWI88579.1"/>
    <property type="molecule type" value="Genomic_DNA"/>
</dbReference>
<keyword evidence="5 10" id="KW-0812">Transmembrane</keyword>
<keyword evidence="14" id="KW-1185">Reference proteome</keyword>
<evidence type="ECO:0000256" key="1">
    <source>
        <dbReference type="ARBA" id="ARBA00004571"/>
    </source>
</evidence>
<keyword evidence="4" id="KW-0410">Iron transport</keyword>
<evidence type="ECO:0000256" key="10">
    <source>
        <dbReference type="PROSITE-ProRule" id="PRU01360"/>
    </source>
</evidence>
<keyword evidence="6" id="KW-0408">Iron</keyword>
<evidence type="ECO:0000256" key="7">
    <source>
        <dbReference type="ARBA" id="ARBA00023077"/>
    </source>
</evidence>
<gene>
    <name evidence="13" type="ORF">LX66_2665</name>
</gene>
<evidence type="ECO:0000256" key="6">
    <source>
        <dbReference type="ARBA" id="ARBA00023004"/>
    </source>
</evidence>
<keyword evidence="3 10" id="KW-1134">Transmembrane beta strand</keyword>
<evidence type="ECO:0000313" key="14">
    <source>
        <dbReference type="Proteomes" id="UP000316778"/>
    </source>
</evidence>
<dbReference type="Gene3D" id="2.170.130.10">
    <property type="entry name" value="TonB-dependent receptor, plug domain"/>
    <property type="match status" value="1"/>
</dbReference>
<accession>A0A562T4X1</accession>
<reference evidence="13 14" key="1">
    <citation type="journal article" date="2013" name="Stand. Genomic Sci.">
        <title>Genomic Encyclopedia of Type Strains, Phase I: The one thousand microbial genomes (KMG-I) project.</title>
        <authorList>
            <person name="Kyrpides N.C."/>
            <person name="Woyke T."/>
            <person name="Eisen J.A."/>
            <person name="Garrity G."/>
            <person name="Lilburn T.G."/>
            <person name="Beck B.J."/>
            <person name="Whitman W.B."/>
            <person name="Hugenholtz P."/>
            <person name="Klenk H.P."/>
        </authorList>
    </citation>
    <scope>NUCLEOTIDE SEQUENCE [LARGE SCALE GENOMIC DNA]</scope>
    <source>
        <strain evidence="13 14">DSM 13484</strain>
    </source>
</reference>
<dbReference type="InterPro" id="IPR023996">
    <property type="entry name" value="TonB-dep_OMP_SusC/RagA"/>
</dbReference>
<dbReference type="GO" id="GO:0006826">
    <property type="term" value="P:iron ion transport"/>
    <property type="evidence" value="ECO:0007669"/>
    <property type="project" value="UniProtKB-KW"/>
</dbReference>
<keyword evidence="9 10" id="KW-0998">Cell outer membrane</keyword>